<comment type="subcellular location">
    <subcellularLocation>
        <location evidence="1">Membrane</location>
        <topology evidence="1">Multi-pass membrane protein</topology>
    </subcellularLocation>
</comment>
<feature type="transmembrane region" description="Helical" evidence="6">
    <location>
        <begin position="96"/>
        <end position="116"/>
    </location>
</feature>
<evidence type="ECO:0000256" key="1">
    <source>
        <dbReference type="ARBA" id="ARBA00004141"/>
    </source>
</evidence>
<reference evidence="8" key="1">
    <citation type="journal article" date="2019" name="Int. J. Syst. Evol. Microbiol.">
        <title>The Global Catalogue of Microorganisms (GCM) 10K type strain sequencing project: providing services to taxonomists for standard genome sequencing and annotation.</title>
        <authorList>
            <consortium name="The Broad Institute Genomics Platform"/>
            <consortium name="The Broad Institute Genome Sequencing Center for Infectious Disease"/>
            <person name="Wu L."/>
            <person name="Ma J."/>
        </authorList>
    </citation>
    <scope>NUCLEOTIDE SEQUENCE [LARGE SCALE GENOMIC DNA]</scope>
    <source>
        <strain evidence="8">CCUG 60022</strain>
    </source>
</reference>
<evidence type="ECO:0000256" key="6">
    <source>
        <dbReference type="SAM" id="Phobius"/>
    </source>
</evidence>
<evidence type="ECO:0000256" key="3">
    <source>
        <dbReference type="ARBA" id="ARBA00022692"/>
    </source>
</evidence>
<dbReference type="EMBL" id="JBHTIC010000005">
    <property type="protein sequence ID" value="MFD0761361.1"/>
    <property type="molecule type" value="Genomic_DNA"/>
</dbReference>
<comment type="similarity">
    <text evidence="2">Belongs to the UPF0382 family.</text>
</comment>
<accession>A0ABW2Z5Z9</accession>
<dbReference type="Proteomes" id="UP001597032">
    <property type="component" value="Unassembled WGS sequence"/>
</dbReference>
<proteinExistence type="inferred from homology"/>
<dbReference type="RefSeq" id="WP_386781573.1">
    <property type="nucleotide sequence ID" value="NZ_JBHTIC010000005.1"/>
</dbReference>
<organism evidence="7 8">
    <name type="scientific">Lutibacter aestuarii</name>
    <dbReference type="NCBI Taxonomy" id="861111"/>
    <lineage>
        <taxon>Bacteria</taxon>
        <taxon>Pseudomonadati</taxon>
        <taxon>Bacteroidota</taxon>
        <taxon>Flavobacteriia</taxon>
        <taxon>Flavobacteriales</taxon>
        <taxon>Flavobacteriaceae</taxon>
        <taxon>Lutibacter</taxon>
    </lineage>
</organism>
<evidence type="ECO:0000256" key="5">
    <source>
        <dbReference type="ARBA" id="ARBA00023136"/>
    </source>
</evidence>
<dbReference type="Pfam" id="PF04241">
    <property type="entry name" value="DUF423"/>
    <property type="match status" value="1"/>
</dbReference>
<evidence type="ECO:0000313" key="8">
    <source>
        <dbReference type="Proteomes" id="UP001597032"/>
    </source>
</evidence>
<evidence type="ECO:0000256" key="2">
    <source>
        <dbReference type="ARBA" id="ARBA00009694"/>
    </source>
</evidence>
<keyword evidence="3 6" id="KW-0812">Transmembrane</keyword>
<feature type="transmembrane region" description="Helical" evidence="6">
    <location>
        <begin position="68"/>
        <end position="90"/>
    </location>
</feature>
<sequence length="126" mass="14107">MNKNLVIISILGAITIVLGAFGAHALKEVLTVDELKSYETAVKYQMFHIIVLLIVNTYTGFNLKNKNVISYLFLAGILFFSGSIYAITLGVSPKNIWFITPIGGLLFIIGWLKLAYSFFKIKKEEK</sequence>
<name>A0ABW2Z5Z9_9FLAO</name>
<evidence type="ECO:0000256" key="4">
    <source>
        <dbReference type="ARBA" id="ARBA00022989"/>
    </source>
</evidence>
<dbReference type="InterPro" id="IPR006696">
    <property type="entry name" value="DUF423"/>
</dbReference>
<keyword evidence="5 6" id="KW-0472">Membrane</keyword>
<keyword evidence="4 6" id="KW-1133">Transmembrane helix</keyword>
<gene>
    <name evidence="7" type="ORF">ACFQZW_04650</name>
</gene>
<feature type="transmembrane region" description="Helical" evidence="6">
    <location>
        <begin position="41"/>
        <end position="61"/>
    </location>
</feature>
<keyword evidence="8" id="KW-1185">Reference proteome</keyword>
<dbReference type="PANTHER" id="PTHR43461">
    <property type="entry name" value="TRANSMEMBRANE PROTEIN 256"/>
    <property type="match status" value="1"/>
</dbReference>
<dbReference type="PANTHER" id="PTHR43461:SF1">
    <property type="entry name" value="TRANSMEMBRANE PROTEIN 256"/>
    <property type="match status" value="1"/>
</dbReference>
<protein>
    <submittedName>
        <fullName evidence="7">DUF423 domain-containing protein</fullName>
    </submittedName>
</protein>
<comment type="caution">
    <text evidence="7">The sequence shown here is derived from an EMBL/GenBank/DDBJ whole genome shotgun (WGS) entry which is preliminary data.</text>
</comment>
<evidence type="ECO:0000313" key="7">
    <source>
        <dbReference type="EMBL" id="MFD0761361.1"/>
    </source>
</evidence>